<feature type="region of interest" description="Disordered" evidence="1">
    <location>
        <begin position="447"/>
        <end position="466"/>
    </location>
</feature>
<gene>
    <name evidence="3" type="ORF">ARMSODRAFT_1018061</name>
</gene>
<proteinExistence type="predicted"/>
<dbReference type="AlphaFoldDB" id="A0A2H3BNN8"/>
<feature type="region of interest" description="Disordered" evidence="1">
    <location>
        <begin position="278"/>
        <end position="378"/>
    </location>
</feature>
<evidence type="ECO:0000256" key="1">
    <source>
        <dbReference type="SAM" id="MobiDB-lite"/>
    </source>
</evidence>
<feature type="signal peptide" evidence="2">
    <location>
        <begin position="1"/>
        <end position="21"/>
    </location>
</feature>
<feature type="compositionally biased region" description="Acidic residues" evidence="1">
    <location>
        <begin position="447"/>
        <end position="460"/>
    </location>
</feature>
<feature type="region of interest" description="Disordered" evidence="1">
    <location>
        <begin position="22"/>
        <end position="59"/>
    </location>
</feature>
<feature type="region of interest" description="Disordered" evidence="1">
    <location>
        <begin position="930"/>
        <end position="994"/>
    </location>
</feature>
<feature type="compositionally biased region" description="Basic and acidic residues" evidence="1">
    <location>
        <begin position="291"/>
        <end position="319"/>
    </location>
</feature>
<feature type="compositionally biased region" description="Basic and acidic residues" evidence="1">
    <location>
        <begin position="187"/>
        <end position="199"/>
    </location>
</feature>
<dbReference type="Proteomes" id="UP000218334">
    <property type="component" value="Unassembled WGS sequence"/>
</dbReference>
<organism evidence="3 4">
    <name type="scientific">Armillaria solidipes</name>
    <dbReference type="NCBI Taxonomy" id="1076256"/>
    <lineage>
        <taxon>Eukaryota</taxon>
        <taxon>Fungi</taxon>
        <taxon>Dikarya</taxon>
        <taxon>Basidiomycota</taxon>
        <taxon>Agaricomycotina</taxon>
        <taxon>Agaricomycetes</taxon>
        <taxon>Agaricomycetidae</taxon>
        <taxon>Agaricales</taxon>
        <taxon>Marasmiineae</taxon>
        <taxon>Physalacriaceae</taxon>
        <taxon>Armillaria</taxon>
    </lineage>
</organism>
<reference evidence="4" key="1">
    <citation type="journal article" date="2017" name="Nat. Ecol. Evol.">
        <title>Genome expansion and lineage-specific genetic innovations in the forest pathogenic fungi Armillaria.</title>
        <authorList>
            <person name="Sipos G."/>
            <person name="Prasanna A.N."/>
            <person name="Walter M.C."/>
            <person name="O'Connor E."/>
            <person name="Balint B."/>
            <person name="Krizsan K."/>
            <person name="Kiss B."/>
            <person name="Hess J."/>
            <person name="Varga T."/>
            <person name="Slot J."/>
            <person name="Riley R."/>
            <person name="Boka B."/>
            <person name="Rigling D."/>
            <person name="Barry K."/>
            <person name="Lee J."/>
            <person name="Mihaltcheva S."/>
            <person name="LaButti K."/>
            <person name="Lipzen A."/>
            <person name="Waldron R."/>
            <person name="Moloney N.M."/>
            <person name="Sperisen C."/>
            <person name="Kredics L."/>
            <person name="Vagvoelgyi C."/>
            <person name="Patrignani A."/>
            <person name="Fitzpatrick D."/>
            <person name="Nagy I."/>
            <person name="Doyle S."/>
            <person name="Anderson J.B."/>
            <person name="Grigoriev I.V."/>
            <person name="Gueldener U."/>
            <person name="Muensterkoetter M."/>
            <person name="Nagy L.G."/>
        </authorList>
    </citation>
    <scope>NUCLEOTIDE SEQUENCE [LARGE SCALE GENOMIC DNA]</scope>
    <source>
        <strain evidence="4">28-4</strain>
    </source>
</reference>
<protein>
    <submittedName>
        <fullName evidence="3">Uncharacterized protein</fullName>
    </submittedName>
</protein>
<evidence type="ECO:0000313" key="3">
    <source>
        <dbReference type="EMBL" id="PBK70534.1"/>
    </source>
</evidence>
<evidence type="ECO:0000256" key="2">
    <source>
        <dbReference type="SAM" id="SignalP"/>
    </source>
</evidence>
<keyword evidence="2" id="KW-0732">Signal</keyword>
<evidence type="ECO:0000313" key="4">
    <source>
        <dbReference type="Proteomes" id="UP000218334"/>
    </source>
</evidence>
<feature type="compositionally biased region" description="Polar residues" evidence="1">
    <location>
        <begin position="933"/>
        <end position="948"/>
    </location>
</feature>
<dbReference type="EMBL" id="KZ293426">
    <property type="protein sequence ID" value="PBK70534.1"/>
    <property type="molecule type" value="Genomic_DNA"/>
</dbReference>
<feature type="compositionally biased region" description="Polar residues" evidence="1">
    <location>
        <begin position="45"/>
        <end position="55"/>
    </location>
</feature>
<feature type="compositionally biased region" description="Basic and acidic residues" evidence="1">
    <location>
        <begin position="344"/>
        <end position="362"/>
    </location>
</feature>
<keyword evidence="4" id="KW-1185">Reference proteome</keyword>
<sequence length="994" mass="113120">MYLKNSQIFITLITALRVTASSDEQNPSGNGLPPFWPNGPFWNGPGNTPQTQTGNDPMFPAQYGNWPQNAAMNGQGPQGMAMGWPNPYAFQTFPPPGFMPGPAAYFGNFMPGLQAIPNPNSGTVQVDGDNVEPVPNGENEPMTVDENCANQNIVTGRVRANAEVTLSPRTEPRANAIAGPSQPRQPEAAHPRTREEQNRRNFGMDSASEDDEPERIALEDRRRAIEEEPIPREIIERQERELQNVGAVNPGDTEAALRDQISLNLDLMKRFNELEKMLTKRQLSPNGEENGAPKRMRDNHRAESSNRRQNENDFERFTLDDEDDGYRSRQSTPRGRGRGSWTGRGRDNTYHQRSRETRDYRDGQIASRPPKLAPDALTRIPRRRLPMVQVEKHDLYLESYDERRFGHIIGDSRMTLKDRVEELSALLPTMPLPDGTFPPRMLSWQDVEEDENSEASDDPYDDKLPYTTEQKQKRFKLRMQLRLRQPGRLPTWLGRFRFTEGAYAERDNSFRGMYGPGFTYDRRNNIMYADTEAVEAAKSFAARAEYPLPNRMGARPNPRGFPMSIYEVRESIRYILSRMPKWQNVLRLLAEFQRISTSVIARYRDLAMHEVTEQFQRDPRLGELANGLPPPPYIPLDRAYRSPSGGNIAGGAGLTIPVDAMIDEWCQYAAHHFRPGGLNPPAGLTMDLSHRVSYATVWGMLLVRFLHPHDARNYYARYLAAIAFRPRYYTDYIEQWNTDRPEEVPIIRSKEVTLRRMVFHGAKENLAEIDVIRHLAANGITQEMIDSAYPWAMVWVDQHQTIHYHDHYQRLETSRLQRLQHFGEPVIIPELRGWWSPDLSDTHRIRALIYQERYEHHTDGHNQRQDNPSWLLRGESATFTYINSFPPTTPRTPSQSDASAVLDHSQEDVPMTPAADTAADDAVAVRPEAVPNATAQDNPIATTPSNIDAEQPHLIPLPAETDDEMFDVNPSAANVDEASRQEKAGEVSATKSQT</sequence>
<accession>A0A2H3BNN8</accession>
<name>A0A2H3BNN8_9AGAR</name>
<feature type="region of interest" description="Disordered" evidence="1">
    <location>
        <begin position="883"/>
        <end position="905"/>
    </location>
</feature>
<feature type="compositionally biased region" description="Basic and acidic residues" evidence="1">
    <location>
        <begin position="214"/>
        <end position="224"/>
    </location>
</feature>
<feature type="chain" id="PRO_5013884111" evidence="2">
    <location>
        <begin position="22"/>
        <end position="994"/>
    </location>
</feature>
<feature type="region of interest" description="Disordered" evidence="1">
    <location>
        <begin position="163"/>
        <end position="224"/>
    </location>
</feature>
<feature type="compositionally biased region" description="Polar residues" evidence="1">
    <location>
        <begin position="883"/>
        <end position="898"/>
    </location>
</feature>